<organism evidence="1 2">
    <name type="scientific">Fulvivirga imtechensis AK7</name>
    <dbReference type="NCBI Taxonomy" id="1237149"/>
    <lineage>
        <taxon>Bacteria</taxon>
        <taxon>Pseudomonadati</taxon>
        <taxon>Bacteroidota</taxon>
        <taxon>Cytophagia</taxon>
        <taxon>Cytophagales</taxon>
        <taxon>Fulvivirgaceae</taxon>
        <taxon>Fulvivirga</taxon>
    </lineage>
</organism>
<proteinExistence type="predicted"/>
<keyword evidence="2" id="KW-1185">Reference proteome</keyword>
<comment type="caution">
    <text evidence="1">The sequence shown here is derived from an EMBL/GenBank/DDBJ whole genome shotgun (WGS) entry which is preliminary data.</text>
</comment>
<dbReference type="EMBL" id="AMZN01000014">
    <property type="protein sequence ID" value="ELR72900.1"/>
    <property type="molecule type" value="Genomic_DNA"/>
</dbReference>
<dbReference type="STRING" id="1237149.C900_00861"/>
<evidence type="ECO:0000313" key="2">
    <source>
        <dbReference type="Proteomes" id="UP000011135"/>
    </source>
</evidence>
<name>L8JVR7_9BACT</name>
<accession>L8JVR7</accession>
<evidence type="ECO:0000313" key="1">
    <source>
        <dbReference type="EMBL" id="ELR72900.1"/>
    </source>
</evidence>
<sequence>MDFIQYGIKYAFPQQPGAVVRGVPTAHSMSPLSDEIQSSENYVWPYARGTMRGQAITPLYPGAVKAALMNDRLHVQLSLIDAIRVGRTRERQLAIQILRKQLLNEEYTDQSTGYYTGS</sequence>
<dbReference type="eggNOG" id="ENOG502ZI89">
    <property type="taxonomic scope" value="Bacteria"/>
</dbReference>
<dbReference type="Proteomes" id="UP000011135">
    <property type="component" value="Unassembled WGS sequence"/>
</dbReference>
<protein>
    <submittedName>
        <fullName evidence="1">Uncharacterized protein</fullName>
    </submittedName>
</protein>
<dbReference type="AlphaFoldDB" id="L8JVR7"/>
<gene>
    <name evidence="1" type="ORF">C900_00861</name>
</gene>
<reference evidence="1 2" key="1">
    <citation type="submission" date="2012-12" db="EMBL/GenBank/DDBJ databases">
        <title>Genome assembly of Fulvivirga imtechensis AK7.</title>
        <authorList>
            <person name="Nupur N."/>
            <person name="Khatri I."/>
            <person name="Kumar R."/>
            <person name="Subramanian S."/>
            <person name="Pinnaka A."/>
        </authorList>
    </citation>
    <scope>NUCLEOTIDE SEQUENCE [LARGE SCALE GENOMIC DNA]</scope>
    <source>
        <strain evidence="1 2">AK7</strain>
    </source>
</reference>